<gene>
    <name evidence="2" type="ORF">LTRI10_LOCUS22189</name>
</gene>
<dbReference type="Proteomes" id="UP001497516">
    <property type="component" value="Chromosome 4"/>
</dbReference>
<accession>A0AAV2E4C3</accession>
<dbReference type="Pfam" id="PF13456">
    <property type="entry name" value="RVT_3"/>
    <property type="match status" value="1"/>
</dbReference>
<dbReference type="AlphaFoldDB" id="A0AAV2E4C3"/>
<evidence type="ECO:0000259" key="1">
    <source>
        <dbReference type="Pfam" id="PF13456"/>
    </source>
</evidence>
<dbReference type="InterPro" id="IPR012337">
    <property type="entry name" value="RNaseH-like_sf"/>
</dbReference>
<name>A0AAV2E4C3_9ROSI</name>
<proteinExistence type="predicted"/>
<dbReference type="EMBL" id="OZ034817">
    <property type="protein sequence ID" value="CAL1380766.1"/>
    <property type="molecule type" value="Genomic_DNA"/>
</dbReference>
<evidence type="ECO:0000313" key="2">
    <source>
        <dbReference type="EMBL" id="CAL1380766.1"/>
    </source>
</evidence>
<evidence type="ECO:0000313" key="3">
    <source>
        <dbReference type="Proteomes" id="UP001497516"/>
    </source>
</evidence>
<keyword evidence="3" id="KW-1185">Reference proteome</keyword>
<organism evidence="2 3">
    <name type="scientific">Linum trigynum</name>
    <dbReference type="NCBI Taxonomy" id="586398"/>
    <lineage>
        <taxon>Eukaryota</taxon>
        <taxon>Viridiplantae</taxon>
        <taxon>Streptophyta</taxon>
        <taxon>Embryophyta</taxon>
        <taxon>Tracheophyta</taxon>
        <taxon>Spermatophyta</taxon>
        <taxon>Magnoliopsida</taxon>
        <taxon>eudicotyledons</taxon>
        <taxon>Gunneridae</taxon>
        <taxon>Pentapetalae</taxon>
        <taxon>rosids</taxon>
        <taxon>fabids</taxon>
        <taxon>Malpighiales</taxon>
        <taxon>Linaceae</taxon>
        <taxon>Linum</taxon>
    </lineage>
</organism>
<reference evidence="2 3" key="1">
    <citation type="submission" date="2024-04" db="EMBL/GenBank/DDBJ databases">
        <authorList>
            <person name="Fracassetti M."/>
        </authorList>
    </citation>
    <scope>NUCLEOTIDE SEQUENCE [LARGE SCALE GENOMIC DNA]</scope>
</reference>
<dbReference type="GO" id="GO:0003676">
    <property type="term" value="F:nucleic acid binding"/>
    <property type="evidence" value="ECO:0007669"/>
    <property type="project" value="InterPro"/>
</dbReference>
<protein>
    <recommendedName>
        <fullName evidence="1">RNase H type-1 domain-containing protein</fullName>
    </recommendedName>
</protein>
<dbReference type="SUPFAM" id="SSF53098">
    <property type="entry name" value="Ribonuclease H-like"/>
    <property type="match status" value="1"/>
</dbReference>
<sequence length="110" mass="12400">MMKAFAMNLGEISITRVELEGIVHGMCLAWAQGYMKIMVHTESQIVIHLLREKIIDLVTAKPLGEYVTKLITRRHLGRENSVSCNMIPNKVSVKFNVLRPLMKHGISGNV</sequence>
<dbReference type="InterPro" id="IPR002156">
    <property type="entry name" value="RNaseH_domain"/>
</dbReference>
<dbReference type="GO" id="GO:0004523">
    <property type="term" value="F:RNA-DNA hybrid ribonuclease activity"/>
    <property type="evidence" value="ECO:0007669"/>
    <property type="project" value="InterPro"/>
</dbReference>
<feature type="domain" description="RNase H type-1" evidence="1">
    <location>
        <begin position="9"/>
        <end position="53"/>
    </location>
</feature>